<dbReference type="RefSeq" id="WP_132872453.1">
    <property type="nucleotide sequence ID" value="NZ_SMGG01000003.1"/>
</dbReference>
<dbReference type="InterPro" id="IPR001492">
    <property type="entry name" value="Flagellin"/>
</dbReference>
<dbReference type="Proteomes" id="UP000294614">
    <property type="component" value="Unassembled WGS sequence"/>
</dbReference>
<proteinExistence type="inferred from homology"/>
<dbReference type="GO" id="GO:0005198">
    <property type="term" value="F:structural molecule activity"/>
    <property type="evidence" value="ECO:0007669"/>
    <property type="project" value="UniProtKB-UniRule"/>
</dbReference>
<evidence type="ECO:0000313" key="8">
    <source>
        <dbReference type="Proteomes" id="UP000294614"/>
    </source>
</evidence>
<dbReference type="InterPro" id="IPR042187">
    <property type="entry name" value="Flagellin_C_sub2"/>
</dbReference>
<comment type="caution">
    <text evidence="7">The sequence shown here is derived from an EMBL/GenBank/DDBJ whole genome shotgun (WGS) entry which is preliminary data.</text>
</comment>
<name>A0A4R1KD07_9BACT</name>
<keyword evidence="7" id="KW-0282">Flagellum</keyword>
<dbReference type="Pfam" id="PF00700">
    <property type="entry name" value="Flagellin_C"/>
    <property type="match status" value="1"/>
</dbReference>
<sequence>MALTVYQNIMSLNSQRHLGSSQTALATSIERLSSGLRINHAADDASGLAISEKLRGQITGLKRAAMNAQDGISMLQTAEGALEEVSSMLQRMRELAVQASNGVYTSNDRIEIQKEVEQLKGEIDRISSATEFNTKKLLNGDGTALWSASSSKIKAIIRDEVDEGNYRINLETIPGSNEIYKTDIMTLKDGAIGSEIVDGTNDTNIGSVNNASQLASTGTSYYTVTVGDLTAAQSATISLTGSYLQTGSSFSVAAAGYSNSAATSSGYIEVVFEDNVSANGTTSAQIRYIDALTGYISEWEEVDVTALNGTVSLTAADTTNLMNSAGQSLGFDLQLSLGVNGKIQNGDKVLLSFSGANAAPAGSVASSGGGTVQISGGPTGQAGPTLKFTSPSSLTAKDNGDNFVDTQAKTVYYASINAQTGNVDFGNMTINFKENNNATESNGETVLGDLSLKISGSGEAAATTTKLKDIAVFEDSDGNNLFSNKQELTVWGNGTSAVIYLEADDTIADFETKLTDAIVNKLGMGSTNNNVNSHLVDYVSIPTTSGGIQSVAGTFIIQTALTGEQGQVAFSGDEELINGLSLNKIQSAVNNTTKVTVYDAHSGQLVGTDETGNDRVFGIIGGVEIALDSRAGVTESWDTSKNQVIFSTNSAAAKEDYFLHIVDNSTDLQIGANSGQTLAVSIPQLDVTGLGLNNITLVSQDLAQAAIPDIDAAISQVVSVRATIGAQVNRLEHTIANLQTAEENMTAAESRIRDLDMAEEMSTFTRYQMLGQAGVSMLAQANQIPQMALQLLQ</sequence>
<comment type="function">
    <text evidence="3">Flagellin is the subunit protein which polymerizes to form the filaments of bacterial flagella.</text>
</comment>
<keyword evidence="7" id="KW-0969">Cilium</keyword>
<dbReference type="Gene3D" id="3.30.70.2120">
    <property type="match status" value="1"/>
</dbReference>
<organism evidence="7 8">
    <name type="scientific">Seleniivibrio woodruffii</name>
    <dbReference type="NCBI Taxonomy" id="1078050"/>
    <lineage>
        <taxon>Bacteria</taxon>
        <taxon>Pseudomonadati</taxon>
        <taxon>Deferribacterota</taxon>
        <taxon>Deferribacteres</taxon>
        <taxon>Deferribacterales</taxon>
        <taxon>Geovibrionaceae</taxon>
        <taxon>Seleniivibrio</taxon>
    </lineage>
</organism>
<reference evidence="7 8" key="1">
    <citation type="submission" date="2019-03" db="EMBL/GenBank/DDBJ databases">
        <title>Genomic Encyclopedia of Type Strains, Phase IV (KMG-IV): sequencing the most valuable type-strain genomes for metagenomic binning, comparative biology and taxonomic classification.</title>
        <authorList>
            <person name="Goeker M."/>
        </authorList>
    </citation>
    <scope>NUCLEOTIDE SEQUENCE [LARGE SCALE GENOMIC DNA]</scope>
    <source>
        <strain evidence="7 8">DSM 24984</strain>
    </source>
</reference>
<keyword evidence="2 3" id="KW-0975">Bacterial flagellum</keyword>
<keyword evidence="7" id="KW-0966">Cell projection</keyword>
<dbReference type="PANTHER" id="PTHR42792:SF2">
    <property type="entry name" value="FLAGELLIN"/>
    <property type="match status" value="1"/>
</dbReference>
<evidence type="ECO:0000313" key="7">
    <source>
        <dbReference type="EMBL" id="TCK62414.1"/>
    </source>
</evidence>
<keyword evidence="8" id="KW-1185">Reference proteome</keyword>
<keyword evidence="4" id="KW-0175">Coiled coil</keyword>
<dbReference type="Gene3D" id="6.10.10.10">
    <property type="entry name" value="Flagellar export chaperone, C-terminal domain"/>
    <property type="match status" value="1"/>
</dbReference>
<evidence type="ECO:0000256" key="1">
    <source>
        <dbReference type="ARBA" id="ARBA00005709"/>
    </source>
</evidence>
<gene>
    <name evidence="7" type="ORF">C8D98_0940</name>
</gene>
<feature type="coiled-coil region" evidence="4">
    <location>
        <begin position="75"/>
        <end position="129"/>
    </location>
</feature>
<evidence type="ECO:0000259" key="5">
    <source>
        <dbReference type="Pfam" id="PF00669"/>
    </source>
</evidence>
<dbReference type="SUPFAM" id="SSF64518">
    <property type="entry name" value="Phase 1 flagellin"/>
    <property type="match status" value="2"/>
</dbReference>
<dbReference type="GO" id="GO:0005576">
    <property type="term" value="C:extracellular region"/>
    <property type="evidence" value="ECO:0007669"/>
    <property type="project" value="UniProtKB-SubCell"/>
</dbReference>
<feature type="domain" description="Flagellin C-terminal" evidence="6">
    <location>
        <begin position="710"/>
        <end position="792"/>
    </location>
</feature>
<dbReference type="PRINTS" id="PR00207">
    <property type="entry name" value="FLAGELLIN"/>
</dbReference>
<evidence type="ECO:0000256" key="4">
    <source>
        <dbReference type="SAM" id="Coils"/>
    </source>
</evidence>
<evidence type="ECO:0000259" key="6">
    <source>
        <dbReference type="Pfam" id="PF00700"/>
    </source>
</evidence>
<accession>A0A4R1KD07</accession>
<evidence type="ECO:0000256" key="3">
    <source>
        <dbReference type="RuleBase" id="RU362073"/>
    </source>
</evidence>
<dbReference type="InterPro" id="IPR046358">
    <property type="entry name" value="Flagellin_C"/>
</dbReference>
<protein>
    <recommendedName>
        <fullName evidence="3">Flagellin</fullName>
    </recommendedName>
</protein>
<dbReference type="Pfam" id="PF00669">
    <property type="entry name" value="Flagellin_N"/>
    <property type="match status" value="1"/>
</dbReference>
<dbReference type="PANTHER" id="PTHR42792">
    <property type="entry name" value="FLAGELLIN"/>
    <property type="match status" value="1"/>
</dbReference>
<dbReference type="AlphaFoldDB" id="A0A4R1KD07"/>
<dbReference type="EMBL" id="SMGG01000003">
    <property type="protein sequence ID" value="TCK62414.1"/>
    <property type="molecule type" value="Genomic_DNA"/>
</dbReference>
<feature type="domain" description="Flagellin N-terminal" evidence="5">
    <location>
        <begin position="7"/>
        <end position="141"/>
    </location>
</feature>
<feature type="coiled-coil region" evidence="4">
    <location>
        <begin position="728"/>
        <end position="758"/>
    </location>
</feature>
<dbReference type="GO" id="GO:0009288">
    <property type="term" value="C:bacterial-type flagellum"/>
    <property type="evidence" value="ECO:0007669"/>
    <property type="project" value="UniProtKB-SubCell"/>
</dbReference>
<comment type="similarity">
    <text evidence="1 3">Belongs to the bacterial flagellin family.</text>
</comment>
<evidence type="ECO:0000256" key="2">
    <source>
        <dbReference type="ARBA" id="ARBA00023143"/>
    </source>
</evidence>
<dbReference type="OrthoDB" id="9796789at2"/>
<dbReference type="InterPro" id="IPR001029">
    <property type="entry name" value="Flagellin_N"/>
</dbReference>
<keyword evidence="3" id="KW-0964">Secreted</keyword>
<comment type="subcellular location">
    <subcellularLocation>
        <location evidence="3">Secreted</location>
    </subcellularLocation>
    <subcellularLocation>
        <location evidence="3">Bacterial flagellum</location>
    </subcellularLocation>
</comment>
<dbReference type="Gene3D" id="1.20.1330.10">
    <property type="entry name" value="f41 fragment of flagellin, N-terminal domain"/>
    <property type="match status" value="2"/>
</dbReference>